<evidence type="ECO:0000313" key="2">
    <source>
        <dbReference type="Proteomes" id="UP000533637"/>
    </source>
</evidence>
<keyword evidence="2" id="KW-1185">Reference proteome</keyword>
<reference evidence="1 2" key="1">
    <citation type="submission" date="2020-08" db="EMBL/GenBank/DDBJ databases">
        <title>Genomic Encyclopedia of Type Strains, Phase IV (KMG-IV): sequencing the most valuable type-strain genomes for metagenomic binning, comparative biology and taxonomic classification.</title>
        <authorList>
            <person name="Goeker M."/>
        </authorList>
    </citation>
    <scope>NUCLEOTIDE SEQUENCE [LARGE SCALE GENOMIC DNA]</scope>
    <source>
        <strain evidence="1 2">DSM 102983</strain>
    </source>
</reference>
<dbReference type="InterPro" id="IPR032675">
    <property type="entry name" value="LRR_dom_sf"/>
</dbReference>
<dbReference type="SUPFAM" id="SSF52058">
    <property type="entry name" value="L domain-like"/>
    <property type="match status" value="1"/>
</dbReference>
<name>A0ABR6KL13_9BACT</name>
<dbReference type="Gene3D" id="3.80.10.10">
    <property type="entry name" value="Ribonuclease Inhibitor"/>
    <property type="match status" value="1"/>
</dbReference>
<sequence>MKEKTTTRLHRLLGVGLSILMMLLMLLPARTAAQATSGTGWSLEGKILRILDNDATSLQDNQAILPQVETVYIQDNVTVIGANTFKGCVNLTEVLWDKIETIGANAFEGCISLVEVSLPASLKQLGQNAFIGCNKLEKVELWEGLESIGAGAFDGCVELKRLALPASVKSLKSDNVTYIEAFRGSSIKSLSVALDNPYFAEYQNVLFNKDKTTLLYYPENVVIYEGQYTVPEGVTEILDQAFFSNLTVEEVILPAHVTTLGSNIFSSALKLKKATIQGDVSSVAGMFSDCPLLETVAIESKTPPDDFADGTFSNCPKLTSIVVDGRSVEAYKSKLTDSALKALVTGSYTYSDLDLSAFQPGSNLFLSYTEADGWVYATSDYPGTPTIPFTGTLTGVFNGTGIQIDETPQGIIPPVLTLWEATVNAMFSTVSNASFTLLVSGAGGSRIVTENPDASAAFSNNGRLTIRAEQPFTIEGYNSVLFNSGALTLDGDITVKGGFWNITQGTITPGPTPNVRFMAVGTEKFNNEGTAPELLTLLFDVAPEAGKTVRVYEDVTPVVSLDFAADGTSKAYALFAPQGKFYQAWMDETRLQNAATDLFEGGKTHDIYSMSDITVTITTPDEEVTISRPNTTIKGDGHTAAGNITLETADVFFDKVVTDKLTIGSGIDFTLTEEIAKELTVTGIYVNNSGTFTDQTGTVTKVVDNSGTPILSYNPPTPTAEIPANASAVNIQIVIPEGNAPVLTLQKKDAAGVWQDVPQSKAATQGLRSTTSTITISAAGTYRVGITVGTTTLFTKPITVTKAADPEPEPDPVYYNVSLPAVEGATLDPSAGDHAVEEWTSFRFYLTLDADYNQSQPVVTTSRGETLEPRSSDGAYIVKYVSTDLTILISGIVKNASPVGNEGLQAGVTVSARDGVIRITTSGPEDVQIVRFNGRLVKSLRVSSGNVQIPLSEGAYIVKVGGKTFKVIL</sequence>
<evidence type="ECO:0008006" key="3">
    <source>
        <dbReference type="Google" id="ProtNLM"/>
    </source>
</evidence>
<dbReference type="InterPro" id="IPR053139">
    <property type="entry name" value="Surface_bspA-like"/>
</dbReference>
<protein>
    <recommendedName>
        <fullName evidence="3">Leucine-rich repeat domain-containing protein</fullName>
    </recommendedName>
</protein>
<evidence type="ECO:0000313" key="1">
    <source>
        <dbReference type="EMBL" id="MBB4621597.1"/>
    </source>
</evidence>
<comment type="caution">
    <text evidence="1">The sequence shown here is derived from an EMBL/GenBank/DDBJ whole genome shotgun (WGS) entry which is preliminary data.</text>
</comment>
<proteinExistence type="predicted"/>
<dbReference type="Proteomes" id="UP000533637">
    <property type="component" value="Unassembled WGS sequence"/>
</dbReference>
<gene>
    <name evidence="1" type="ORF">GGQ57_001491</name>
</gene>
<dbReference type="InterPro" id="IPR026906">
    <property type="entry name" value="LRR_5"/>
</dbReference>
<dbReference type="EMBL" id="JACHOC010000002">
    <property type="protein sequence ID" value="MBB4621597.1"/>
    <property type="molecule type" value="Genomic_DNA"/>
</dbReference>
<dbReference type="PANTHER" id="PTHR45661">
    <property type="entry name" value="SURFACE ANTIGEN"/>
    <property type="match status" value="1"/>
</dbReference>
<dbReference type="RefSeq" id="WP_183669895.1">
    <property type="nucleotide sequence ID" value="NZ_BMPB01000002.1"/>
</dbReference>
<dbReference type="PANTHER" id="PTHR45661:SF3">
    <property type="entry name" value="IG-LIKE DOMAIN-CONTAINING PROTEIN"/>
    <property type="match status" value="1"/>
</dbReference>
<accession>A0ABR6KL13</accession>
<organism evidence="1 2">
    <name type="scientific">Parabacteroides faecis</name>
    <dbReference type="NCBI Taxonomy" id="1217282"/>
    <lineage>
        <taxon>Bacteria</taxon>
        <taxon>Pseudomonadati</taxon>
        <taxon>Bacteroidota</taxon>
        <taxon>Bacteroidia</taxon>
        <taxon>Bacteroidales</taxon>
        <taxon>Tannerellaceae</taxon>
        <taxon>Parabacteroides</taxon>
    </lineage>
</organism>
<dbReference type="Pfam" id="PF13306">
    <property type="entry name" value="LRR_5"/>
    <property type="match status" value="2"/>
</dbReference>